<reference evidence="2" key="2">
    <citation type="submission" date="2022-01" db="EMBL/GenBank/DDBJ databases">
        <authorList>
            <person name="Yamashiro T."/>
            <person name="Shiraishi A."/>
            <person name="Satake H."/>
            <person name="Nakayama K."/>
        </authorList>
    </citation>
    <scope>NUCLEOTIDE SEQUENCE</scope>
</reference>
<accession>A0ABQ5D1T9</accession>
<dbReference type="Proteomes" id="UP001151760">
    <property type="component" value="Unassembled WGS sequence"/>
</dbReference>
<evidence type="ECO:0000256" key="1">
    <source>
        <dbReference type="SAM" id="MobiDB-lite"/>
    </source>
</evidence>
<keyword evidence="3" id="KW-1185">Reference proteome</keyword>
<gene>
    <name evidence="2" type="ORF">Tco_0923740</name>
</gene>
<evidence type="ECO:0000313" key="3">
    <source>
        <dbReference type="Proteomes" id="UP001151760"/>
    </source>
</evidence>
<feature type="region of interest" description="Disordered" evidence="1">
    <location>
        <begin position="316"/>
        <end position="335"/>
    </location>
</feature>
<evidence type="ECO:0000313" key="2">
    <source>
        <dbReference type="EMBL" id="GJT33321.1"/>
    </source>
</evidence>
<reference evidence="2" key="1">
    <citation type="journal article" date="2022" name="Int. J. Mol. Sci.">
        <title>Draft Genome of Tanacetum Coccineum: Genomic Comparison of Closely Related Tanacetum-Family Plants.</title>
        <authorList>
            <person name="Yamashiro T."/>
            <person name="Shiraishi A."/>
            <person name="Nakayama K."/>
            <person name="Satake H."/>
        </authorList>
    </citation>
    <scope>NUCLEOTIDE SEQUENCE</scope>
</reference>
<proteinExistence type="predicted"/>
<sequence length="386" mass="43389">MSCKTKRELNIQSVWNGNEVNAVRHKLTTAVENEAVNEEMDDSLVRAATTASSLEVEQDSGVNTPQSDEDSMKFKELMEFYTKLQQRVLDLENTKTAQAREITSDQEDASKHERKIDDVDKDAEITLVDETQGSYGDDLMFDTGVLDDEEVFAGQEMAVKEVNVTEKEVSTADPVTTAGEVVTTTSVAICNAKPTKTTINDDLTLAQIIPRELVQVFLMMKSCFQHRRWMEEEVMVAEKEVSTADPVTTAGEVVTTTSVAICNAKPTKTTINDDLTLAQTLIDIRSAKPKGKRVMIGEQNESTTRTRPQQLPLKDKGKAIMEEPEKPTKRKDQIRNDEEVAQRLQAQLQAKLEEEDRLVRQREEEANIISWDNVQAMIDIDYQIAQ</sequence>
<comment type="caution">
    <text evidence="2">The sequence shown here is derived from an EMBL/GenBank/DDBJ whole genome shotgun (WGS) entry which is preliminary data.</text>
</comment>
<organism evidence="2 3">
    <name type="scientific">Tanacetum coccineum</name>
    <dbReference type="NCBI Taxonomy" id="301880"/>
    <lineage>
        <taxon>Eukaryota</taxon>
        <taxon>Viridiplantae</taxon>
        <taxon>Streptophyta</taxon>
        <taxon>Embryophyta</taxon>
        <taxon>Tracheophyta</taxon>
        <taxon>Spermatophyta</taxon>
        <taxon>Magnoliopsida</taxon>
        <taxon>eudicotyledons</taxon>
        <taxon>Gunneridae</taxon>
        <taxon>Pentapetalae</taxon>
        <taxon>asterids</taxon>
        <taxon>campanulids</taxon>
        <taxon>Asterales</taxon>
        <taxon>Asteraceae</taxon>
        <taxon>Asteroideae</taxon>
        <taxon>Anthemideae</taxon>
        <taxon>Anthemidinae</taxon>
        <taxon>Tanacetum</taxon>
    </lineage>
</organism>
<feature type="compositionally biased region" description="Polar residues" evidence="1">
    <location>
        <begin position="50"/>
        <end position="66"/>
    </location>
</feature>
<protein>
    <submittedName>
        <fullName evidence="2">Uncharacterized protein</fullName>
    </submittedName>
</protein>
<dbReference type="EMBL" id="BQNB010014869">
    <property type="protein sequence ID" value="GJT33321.1"/>
    <property type="molecule type" value="Genomic_DNA"/>
</dbReference>
<feature type="region of interest" description="Disordered" evidence="1">
    <location>
        <begin position="50"/>
        <end position="69"/>
    </location>
</feature>
<name>A0ABQ5D1T9_9ASTR</name>